<dbReference type="RefSeq" id="WP_198125857.1">
    <property type="nucleotide sequence ID" value="NZ_JAECZC010000032.1"/>
</dbReference>
<keyword evidence="2" id="KW-1185">Reference proteome</keyword>
<accession>A0A8J7HTS2</accession>
<gene>
    <name evidence="1" type="ORF">I8748_17720</name>
</gene>
<evidence type="ECO:0000313" key="2">
    <source>
        <dbReference type="Proteomes" id="UP000632766"/>
    </source>
</evidence>
<comment type="caution">
    <text evidence="1">The sequence shown here is derived from an EMBL/GenBank/DDBJ whole genome shotgun (WGS) entry which is preliminary data.</text>
</comment>
<dbReference type="Proteomes" id="UP000632766">
    <property type="component" value="Unassembled WGS sequence"/>
</dbReference>
<proteinExistence type="predicted"/>
<dbReference type="AlphaFoldDB" id="A0A8J7HTS2"/>
<reference evidence="1 2" key="1">
    <citation type="journal article" date="2021" name="Int. J. Syst. Evol. Microbiol.">
        <title>Amazonocrinis nigriterrae gen. nov., sp. nov., Atlanticothrix silvestris gen. nov., sp. nov. and Dendronalium phyllosphericum gen. nov., sp. nov., nostocacean cyanobacteria from Brazilian environments.</title>
        <authorList>
            <person name="Alvarenga D.O."/>
            <person name="Andreote A.P.D."/>
            <person name="Branco L.H.Z."/>
            <person name="Delbaje E."/>
            <person name="Cruz R.B."/>
            <person name="Varani A.M."/>
            <person name="Fiore M.F."/>
        </authorList>
    </citation>
    <scope>NUCLEOTIDE SEQUENCE [LARGE SCALE GENOMIC DNA]</scope>
    <source>
        <strain evidence="1 2">CENA67</strain>
    </source>
</reference>
<organism evidence="1 2">
    <name type="scientific">Amazonocrinis nigriterrae CENA67</name>
    <dbReference type="NCBI Taxonomy" id="2794033"/>
    <lineage>
        <taxon>Bacteria</taxon>
        <taxon>Bacillati</taxon>
        <taxon>Cyanobacteriota</taxon>
        <taxon>Cyanophyceae</taxon>
        <taxon>Nostocales</taxon>
        <taxon>Nostocaceae</taxon>
        <taxon>Amazonocrinis</taxon>
        <taxon>Amazonocrinis nigriterrae</taxon>
    </lineage>
</organism>
<dbReference type="EMBL" id="JAECZC010000032">
    <property type="protein sequence ID" value="MBH8564000.1"/>
    <property type="molecule type" value="Genomic_DNA"/>
</dbReference>
<sequence length="74" mass="7744">MRSWGVTPRALAVGIAAQRSGSPSGATAVQAGKQGRKNLYQIFREMVLGSRGAGELGAPTTLSITHIFLNMAVM</sequence>
<protein>
    <submittedName>
        <fullName evidence="1">Uncharacterized protein</fullName>
    </submittedName>
</protein>
<evidence type="ECO:0000313" key="1">
    <source>
        <dbReference type="EMBL" id="MBH8564000.1"/>
    </source>
</evidence>
<name>A0A8J7HTS2_9NOST</name>